<evidence type="ECO:0000256" key="1">
    <source>
        <dbReference type="SAM" id="Phobius"/>
    </source>
</evidence>
<feature type="transmembrane region" description="Helical" evidence="1">
    <location>
        <begin position="183"/>
        <end position="203"/>
    </location>
</feature>
<accession>A0ABV9JR60</accession>
<dbReference type="RefSeq" id="WP_377336133.1">
    <property type="nucleotide sequence ID" value="NZ_JBHSGB010000017.1"/>
</dbReference>
<protein>
    <submittedName>
        <fullName evidence="2">PepSY-associated TM helix domain-containing protein</fullName>
    </submittedName>
</protein>
<dbReference type="Pfam" id="PF03929">
    <property type="entry name" value="PepSY_TM"/>
    <property type="match status" value="1"/>
</dbReference>
<keyword evidence="1" id="KW-0472">Membrane</keyword>
<feature type="transmembrane region" description="Helical" evidence="1">
    <location>
        <begin position="355"/>
        <end position="376"/>
    </location>
</feature>
<feature type="transmembrane region" description="Helical" evidence="1">
    <location>
        <begin position="324"/>
        <end position="343"/>
    </location>
</feature>
<gene>
    <name evidence="2" type="ORF">ACFO3I_17215</name>
</gene>
<comment type="caution">
    <text evidence="2">The sequence shown here is derived from an EMBL/GenBank/DDBJ whole genome shotgun (WGS) entry which is preliminary data.</text>
</comment>
<feature type="transmembrane region" description="Helical" evidence="1">
    <location>
        <begin position="135"/>
        <end position="155"/>
    </location>
</feature>
<dbReference type="EMBL" id="JBHSGB010000017">
    <property type="protein sequence ID" value="MFC4656763.1"/>
    <property type="molecule type" value="Genomic_DNA"/>
</dbReference>
<dbReference type="PANTHER" id="PTHR34219">
    <property type="entry name" value="IRON-REGULATED INNER MEMBRANE PROTEIN-RELATED"/>
    <property type="match status" value="1"/>
</dbReference>
<evidence type="ECO:0000313" key="3">
    <source>
        <dbReference type="Proteomes" id="UP001595962"/>
    </source>
</evidence>
<evidence type="ECO:0000313" key="2">
    <source>
        <dbReference type="EMBL" id="MFC4656763.1"/>
    </source>
</evidence>
<keyword evidence="1" id="KW-1133">Transmembrane helix</keyword>
<keyword evidence="1" id="KW-0812">Transmembrane</keyword>
<dbReference type="Proteomes" id="UP001595962">
    <property type="component" value="Unassembled WGS sequence"/>
</dbReference>
<dbReference type="InterPro" id="IPR005625">
    <property type="entry name" value="PepSY-ass_TM"/>
</dbReference>
<sequence>MSPKKWFAVHSFAGFYFGWLMLLVCLSGTLAVVSHEIEYLSDAKFRASGASGPVPWAQLQAELDRQYAGYQILALELPDQPYLAGEISLVRQHEFLFVYFDPASGQLTGEGEWGRLSRYLRNLHMYLSMGDVGKVLVTALSFLLAALLVSSFYVYKQWWKGLLKWPGRLTLQKRTHWSDWHKWLGACSWPFILIITLTGLWYFTEFWLLRLKVEHYPSVPKLSQPADSAAVLPLAELVQKAQQAAPWLEVRAVNFPVQAKAAVMLSGQDGNPLYRNRANRVYLHPNSGEIIQTQRQGDLGLVGTLVDIADPLHFGSFAGLGVKLLYLLFGLALTFLVASGLWLHRLRTRRQQPELAKWYGLHGALCLLLVLVALAMTTTNFSQREIERLPLSPVLGSAGVRS</sequence>
<reference evidence="3" key="1">
    <citation type="journal article" date="2019" name="Int. J. Syst. Evol. Microbiol.">
        <title>The Global Catalogue of Microorganisms (GCM) 10K type strain sequencing project: providing services to taxonomists for standard genome sequencing and annotation.</title>
        <authorList>
            <consortium name="The Broad Institute Genomics Platform"/>
            <consortium name="The Broad Institute Genome Sequencing Center for Infectious Disease"/>
            <person name="Wu L."/>
            <person name="Ma J."/>
        </authorList>
    </citation>
    <scope>NUCLEOTIDE SEQUENCE [LARGE SCALE GENOMIC DNA]</scope>
    <source>
        <strain evidence="3">DT28</strain>
    </source>
</reference>
<organism evidence="2 3">
    <name type="scientific">Rheinheimera marina</name>
    <dbReference type="NCBI Taxonomy" id="1774958"/>
    <lineage>
        <taxon>Bacteria</taxon>
        <taxon>Pseudomonadati</taxon>
        <taxon>Pseudomonadota</taxon>
        <taxon>Gammaproteobacteria</taxon>
        <taxon>Chromatiales</taxon>
        <taxon>Chromatiaceae</taxon>
        <taxon>Rheinheimera</taxon>
    </lineage>
</organism>
<name>A0ABV9JR60_9GAMM</name>
<feature type="transmembrane region" description="Helical" evidence="1">
    <location>
        <begin position="12"/>
        <end position="33"/>
    </location>
</feature>
<keyword evidence="3" id="KW-1185">Reference proteome</keyword>
<proteinExistence type="predicted"/>